<feature type="domain" description="Flavodoxin-like" evidence="5">
    <location>
        <begin position="5"/>
        <end position="147"/>
    </location>
</feature>
<evidence type="ECO:0000256" key="4">
    <source>
        <dbReference type="ARBA" id="ARBA00022982"/>
    </source>
</evidence>
<evidence type="ECO:0000259" key="5">
    <source>
        <dbReference type="PROSITE" id="PS50902"/>
    </source>
</evidence>
<evidence type="ECO:0000313" key="7">
    <source>
        <dbReference type="Proteomes" id="UP000672602"/>
    </source>
</evidence>
<comment type="cofactor">
    <cofactor evidence="1">
        <name>FMN</name>
        <dbReference type="ChEBI" id="CHEBI:58210"/>
    </cofactor>
</comment>
<dbReference type="RefSeq" id="WP_210680895.1">
    <property type="nucleotide sequence ID" value="NZ_JAGMWN010000002.1"/>
</dbReference>
<protein>
    <submittedName>
        <fullName evidence="6">Flavodoxin domain-containing protein</fullName>
    </submittedName>
</protein>
<dbReference type="AlphaFoldDB" id="A0A8J7V304"/>
<dbReference type="PANTHER" id="PTHR19384">
    <property type="entry name" value="NITRIC OXIDE SYNTHASE-RELATED"/>
    <property type="match status" value="1"/>
</dbReference>
<proteinExistence type="predicted"/>
<dbReference type="GO" id="GO:0050660">
    <property type="term" value="F:flavin adenine dinucleotide binding"/>
    <property type="evidence" value="ECO:0007669"/>
    <property type="project" value="TreeGrafter"/>
</dbReference>
<evidence type="ECO:0000256" key="2">
    <source>
        <dbReference type="ARBA" id="ARBA00022630"/>
    </source>
</evidence>
<reference evidence="6" key="1">
    <citation type="submission" date="2021-04" db="EMBL/GenBank/DDBJ databases">
        <authorList>
            <person name="Zhang D.-C."/>
        </authorList>
    </citation>
    <scope>NUCLEOTIDE SEQUENCE</scope>
    <source>
        <strain evidence="6">CGMCC 1.15697</strain>
    </source>
</reference>
<dbReference type="Proteomes" id="UP000672602">
    <property type="component" value="Unassembled WGS sequence"/>
</dbReference>
<dbReference type="PANTHER" id="PTHR19384:SF128">
    <property type="entry name" value="NADPH OXIDOREDUCTASE A"/>
    <property type="match status" value="1"/>
</dbReference>
<keyword evidence="2" id="KW-0285">Flavoprotein</keyword>
<organism evidence="6 7">
    <name type="scientific">Marivibrio halodurans</name>
    <dbReference type="NCBI Taxonomy" id="2039722"/>
    <lineage>
        <taxon>Bacteria</taxon>
        <taxon>Pseudomonadati</taxon>
        <taxon>Pseudomonadota</taxon>
        <taxon>Alphaproteobacteria</taxon>
        <taxon>Rhodospirillales</taxon>
        <taxon>Rhodospirillaceae</taxon>
        <taxon>Marivibrio</taxon>
    </lineage>
</organism>
<dbReference type="GO" id="GO:0005829">
    <property type="term" value="C:cytosol"/>
    <property type="evidence" value="ECO:0007669"/>
    <property type="project" value="TreeGrafter"/>
</dbReference>
<gene>
    <name evidence="6" type="ORF">KAJ83_04765</name>
</gene>
<keyword evidence="3" id="KW-0288">FMN</keyword>
<keyword evidence="7" id="KW-1185">Reference proteome</keyword>
<dbReference type="Gene3D" id="3.40.50.360">
    <property type="match status" value="1"/>
</dbReference>
<dbReference type="SUPFAM" id="SSF52218">
    <property type="entry name" value="Flavoproteins"/>
    <property type="match status" value="1"/>
</dbReference>
<keyword evidence="4" id="KW-0813">Transport</keyword>
<dbReference type="GO" id="GO:0016491">
    <property type="term" value="F:oxidoreductase activity"/>
    <property type="evidence" value="ECO:0007669"/>
    <property type="project" value="TreeGrafter"/>
</dbReference>
<dbReference type="EMBL" id="JAGMWN010000002">
    <property type="protein sequence ID" value="MBP5856309.1"/>
    <property type="molecule type" value="Genomic_DNA"/>
</dbReference>
<dbReference type="InterPro" id="IPR029039">
    <property type="entry name" value="Flavoprotein-like_sf"/>
</dbReference>
<evidence type="ECO:0000313" key="6">
    <source>
        <dbReference type="EMBL" id="MBP5856309.1"/>
    </source>
</evidence>
<dbReference type="Pfam" id="PF00258">
    <property type="entry name" value="Flavodoxin_1"/>
    <property type="match status" value="1"/>
</dbReference>
<keyword evidence="4" id="KW-0249">Electron transport</keyword>
<dbReference type="InterPro" id="IPR008254">
    <property type="entry name" value="Flavodoxin/NO_synth"/>
</dbReference>
<evidence type="ECO:0000256" key="1">
    <source>
        <dbReference type="ARBA" id="ARBA00001917"/>
    </source>
</evidence>
<dbReference type="InterPro" id="IPR001094">
    <property type="entry name" value="Flavdoxin-like"/>
</dbReference>
<name>A0A8J7V304_9PROT</name>
<dbReference type="PRINTS" id="PR00369">
    <property type="entry name" value="FLAVODOXIN"/>
</dbReference>
<sequence>MSDKVTILVGTMTGTAELVADEIAEVLNDKGLEAEIELMDDLDSAALSGGGTFIICTSTYGSGDVPDNGHAFIESLDKDAPDLSAVRYGVFALGDMTYAQTFCFGGKQFDEMLSKLGARRIGEVMKHNASEGTLPEDVAADWAAEWYDTLMEAA</sequence>
<evidence type="ECO:0000256" key="3">
    <source>
        <dbReference type="ARBA" id="ARBA00022643"/>
    </source>
</evidence>
<accession>A0A8J7V304</accession>
<dbReference type="GO" id="GO:0010181">
    <property type="term" value="F:FMN binding"/>
    <property type="evidence" value="ECO:0007669"/>
    <property type="project" value="InterPro"/>
</dbReference>
<comment type="caution">
    <text evidence="6">The sequence shown here is derived from an EMBL/GenBank/DDBJ whole genome shotgun (WGS) entry which is preliminary data.</text>
</comment>
<dbReference type="PROSITE" id="PS50902">
    <property type="entry name" value="FLAVODOXIN_LIKE"/>
    <property type="match status" value="1"/>
</dbReference>